<dbReference type="AlphaFoldDB" id="A0A2T1EBX2"/>
<accession>A0A2T1EBX2</accession>
<reference evidence="1 2" key="2">
    <citation type="submission" date="2018-03" db="EMBL/GenBank/DDBJ databases">
        <title>The ancient ancestry and fast evolution of plastids.</title>
        <authorList>
            <person name="Moore K.R."/>
            <person name="Magnabosco C."/>
            <person name="Momper L."/>
            <person name="Gold D.A."/>
            <person name="Bosak T."/>
            <person name="Fournier G.P."/>
        </authorList>
    </citation>
    <scope>NUCLEOTIDE SEQUENCE [LARGE SCALE GENOMIC DNA]</scope>
    <source>
        <strain evidence="1 2">ULC18</strain>
    </source>
</reference>
<dbReference type="InterPro" id="IPR010985">
    <property type="entry name" value="Ribbon_hlx_hlx"/>
</dbReference>
<comment type="caution">
    <text evidence="1">The sequence shown here is derived from an EMBL/GenBank/DDBJ whole genome shotgun (WGS) entry which is preliminary data.</text>
</comment>
<dbReference type="EMBL" id="PVWK01000055">
    <property type="protein sequence ID" value="PSB30195.1"/>
    <property type="molecule type" value="Genomic_DNA"/>
</dbReference>
<evidence type="ECO:0000313" key="1">
    <source>
        <dbReference type="EMBL" id="PSB30195.1"/>
    </source>
</evidence>
<protein>
    <submittedName>
        <fullName evidence="1">CopG family transcriptional regulator</fullName>
    </submittedName>
</protein>
<dbReference type="SUPFAM" id="SSF47598">
    <property type="entry name" value="Ribbon-helix-helix"/>
    <property type="match status" value="1"/>
</dbReference>
<gene>
    <name evidence="1" type="ORF">C7B82_09430</name>
</gene>
<dbReference type="GO" id="GO:0006355">
    <property type="term" value="P:regulation of DNA-templated transcription"/>
    <property type="evidence" value="ECO:0007669"/>
    <property type="project" value="InterPro"/>
</dbReference>
<name>A0A2T1EBX2_9CYAN</name>
<proteinExistence type="predicted"/>
<evidence type="ECO:0000313" key="2">
    <source>
        <dbReference type="Proteomes" id="UP000239576"/>
    </source>
</evidence>
<organism evidence="1 2">
    <name type="scientific">Stenomitos frigidus ULC18</name>
    <dbReference type="NCBI Taxonomy" id="2107698"/>
    <lineage>
        <taxon>Bacteria</taxon>
        <taxon>Bacillati</taxon>
        <taxon>Cyanobacteriota</taxon>
        <taxon>Cyanophyceae</taxon>
        <taxon>Leptolyngbyales</taxon>
        <taxon>Leptolyngbyaceae</taxon>
        <taxon>Stenomitos</taxon>
    </lineage>
</organism>
<reference evidence="2" key="1">
    <citation type="submission" date="2018-02" db="EMBL/GenBank/DDBJ databases">
        <authorList>
            <person name="Moore K."/>
            <person name="Momper L."/>
        </authorList>
    </citation>
    <scope>NUCLEOTIDE SEQUENCE [LARGE SCALE GENOMIC DNA]</scope>
    <source>
        <strain evidence="2">ULC18</strain>
    </source>
</reference>
<dbReference type="Proteomes" id="UP000239576">
    <property type="component" value="Unassembled WGS sequence"/>
</dbReference>
<keyword evidence="2" id="KW-1185">Reference proteome</keyword>
<sequence length="66" mass="7290">MIFSDVATNKARLVAYCEPEVKEKLERLAESRLRSLSNLIESILVEEVAKAEASGELGTSPERKSP</sequence>